<evidence type="ECO:0000313" key="2">
    <source>
        <dbReference type="EMBL" id="JAH69968.1"/>
    </source>
</evidence>
<proteinExistence type="predicted"/>
<dbReference type="EMBL" id="GBXM01038609">
    <property type="protein sequence ID" value="JAH69968.1"/>
    <property type="molecule type" value="Transcribed_RNA"/>
</dbReference>
<organism evidence="2">
    <name type="scientific">Anguilla anguilla</name>
    <name type="common">European freshwater eel</name>
    <name type="synonym">Muraena anguilla</name>
    <dbReference type="NCBI Taxonomy" id="7936"/>
    <lineage>
        <taxon>Eukaryota</taxon>
        <taxon>Metazoa</taxon>
        <taxon>Chordata</taxon>
        <taxon>Craniata</taxon>
        <taxon>Vertebrata</taxon>
        <taxon>Euteleostomi</taxon>
        <taxon>Actinopterygii</taxon>
        <taxon>Neopterygii</taxon>
        <taxon>Teleostei</taxon>
        <taxon>Anguilliformes</taxon>
        <taxon>Anguillidae</taxon>
        <taxon>Anguilla</taxon>
    </lineage>
</organism>
<accession>A0A0E9UYB0</accession>
<sequence length="53" mass="5567">MTHFSAVRSATASGPSGAPGRSRTLTLKICFAKPPVLLAVKVNEPHLSVTSLY</sequence>
<name>A0A0E9UYB0_ANGAN</name>
<dbReference type="AlphaFoldDB" id="A0A0E9UYB0"/>
<reference evidence="2" key="1">
    <citation type="submission" date="2014-11" db="EMBL/GenBank/DDBJ databases">
        <authorList>
            <person name="Amaro Gonzalez C."/>
        </authorList>
    </citation>
    <scope>NUCLEOTIDE SEQUENCE</scope>
</reference>
<feature type="region of interest" description="Disordered" evidence="1">
    <location>
        <begin position="1"/>
        <end position="22"/>
    </location>
</feature>
<protein>
    <submittedName>
        <fullName evidence="2">Uncharacterized protein</fullName>
    </submittedName>
</protein>
<reference evidence="2" key="2">
    <citation type="journal article" date="2015" name="Fish Shellfish Immunol.">
        <title>Early steps in the European eel (Anguilla anguilla)-Vibrio vulnificus interaction in the gills: Role of the RtxA13 toxin.</title>
        <authorList>
            <person name="Callol A."/>
            <person name="Pajuelo D."/>
            <person name="Ebbesson L."/>
            <person name="Teles M."/>
            <person name="MacKenzie S."/>
            <person name="Amaro C."/>
        </authorList>
    </citation>
    <scope>NUCLEOTIDE SEQUENCE</scope>
</reference>
<evidence type="ECO:0000256" key="1">
    <source>
        <dbReference type="SAM" id="MobiDB-lite"/>
    </source>
</evidence>